<feature type="transmembrane region" description="Helical" evidence="7">
    <location>
        <begin position="24"/>
        <end position="44"/>
    </location>
</feature>
<gene>
    <name evidence="9" type="ORF">N44_00729</name>
</gene>
<evidence type="ECO:0000259" key="8">
    <source>
        <dbReference type="Pfam" id="PF02687"/>
    </source>
</evidence>
<dbReference type="InterPro" id="IPR003838">
    <property type="entry name" value="ABC3_permease_C"/>
</dbReference>
<name>A0A0A1VNV3_MICAE</name>
<evidence type="ECO:0000256" key="7">
    <source>
        <dbReference type="SAM" id="Phobius"/>
    </source>
</evidence>
<reference evidence="10" key="1">
    <citation type="journal article" date="2015" name="Genome">
        <title>Whole Genome Sequence of the Non-Microcystin-Producing Microcystis aeruginosa Strain NIES-44.</title>
        <authorList>
            <person name="Okano K."/>
            <person name="Miyata N."/>
            <person name="Ozaki Y."/>
        </authorList>
    </citation>
    <scope>NUCLEOTIDE SEQUENCE [LARGE SCALE GENOMIC DNA]</scope>
    <source>
        <strain evidence="10">NIES-44</strain>
    </source>
</reference>
<keyword evidence="6 7" id="KW-0472">Membrane</keyword>
<dbReference type="Pfam" id="PF02687">
    <property type="entry name" value="FtsX"/>
    <property type="match status" value="1"/>
</dbReference>
<dbReference type="InterPro" id="IPR005891">
    <property type="entry name" value="DevC"/>
</dbReference>
<keyword evidence="5 7" id="KW-1133">Transmembrane helix</keyword>
<evidence type="ECO:0000313" key="10">
    <source>
        <dbReference type="Proteomes" id="UP000030321"/>
    </source>
</evidence>
<dbReference type="PANTHER" id="PTHR43738">
    <property type="entry name" value="ABC TRANSPORTER, MEMBRANE PROTEIN"/>
    <property type="match status" value="1"/>
</dbReference>
<accession>A0A0A1VNV3</accession>
<sequence>MKLTHLFKKTPLSWLQVTREKTRLIVAIAGIAFADFLIFTQLGFRDALFDASVKPHYVLDADLVLINPQFDTLFAVKSFSRDRLYQAKRVEGIQSLASVYIASAQWRNPETALERTTLVFGFDPSQRVFTLPEVNQKSSDLKMLNRVLYDQAGRPEFGPIADLLQKNPDLTVQLNKKEVQVAGIFTLGASFAADGNVISSDSTFLRLFPERQPHEIDIGLVKLQPGANIEAVKVNLQALFPKNEVIVLTLKEFAEREKTYWANGTAIGFIFGLGTVVGFIVGIVIVYQILYSDVTDHLPEYATLKAMGYGDWYLVGVLMQEALLLAVLGYIPGFIVSLGVYHLASSATLLPIVMTTPRAIEVLILTIIMCIASGIVAMGKLRTADPADIF</sequence>
<evidence type="ECO:0000256" key="2">
    <source>
        <dbReference type="ARBA" id="ARBA00022448"/>
    </source>
</evidence>
<keyword evidence="4 7" id="KW-0812">Transmembrane</keyword>
<feature type="transmembrane region" description="Helical" evidence="7">
    <location>
        <begin position="266"/>
        <end position="290"/>
    </location>
</feature>
<evidence type="ECO:0000313" key="9">
    <source>
        <dbReference type="EMBL" id="GAL91360.1"/>
    </source>
</evidence>
<keyword evidence="2" id="KW-0813">Transport</keyword>
<feature type="transmembrane region" description="Helical" evidence="7">
    <location>
        <begin position="322"/>
        <end position="341"/>
    </location>
</feature>
<proteinExistence type="predicted"/>
<feature type="transmembrane region" description="Helical" evidence="7">
    <location>
        <begin position="362"/>
        <end position="381"/>
    </location>
</feature>
<dbReference type="InterPro" id="IPR051125">
    <property type="entry name" value="ABC-4/HrtB_transporter"/>
</dbReference>
<comment type="subcellular location">
    <subcellularLocation>
        <location evidence="1">Cell membrane</location>
        <topology evidence="1">Multi-pass membrane protein</topology>
    </subcellularLocation>
</comment>
<protein>
    <submittedName>
        <fullName evidence="9">DevC protein</fullName>
    </submittedName>
</protein>
<dbReference type="PIRSF" id="PIRSF031773">
    <property type="entry name" value="DevC"/>
    <property type="match status" value="1"/>
</dbReference>
<keyword evidence="3" id="KW-1003">Cell membrane</keyword>
<organism evidence="9 10">
    <name type="scientific">Microcystis aeruginosa NIES-44</name>
    <dbReference type="NCBI Taxonomy" id="449439"/>
    <lineage>
        <taxon>Bacteria</taxon>
        <taxon>Bacillati</taxon>
        <taxon>Cyanobacteriota</taxon>
        <taxon>Cyanophyceae</taxon>
        <taxon>Oscillatoriophycideae</taxon>
        <taxon>Chroococcales</taxon>
        <taxon>Microcystaceae</taxon>
        <taxon>Microcystis</taxon>
    </lineage>
</organism>
<evidence type="ECO:0000256" key="1">
    <source>
        <dbReference type="ARBA" id="ARBA00004651"/>
    </source>
</evidence>
<feature type="domain" description="ABC3 transporter permease C-terminal" evidence="8">
    <location>
        <begin position="276"/>
        <end position="386"/>
    </location>
</feature>
<evidence type="ECO:0000256" key="4">
    <source>
        <dbReference type="ARBA" id="ARBA00022692"/>
    </source>
</evidence>
<dbReference type="AlphaFoldDB" id="A0A0A1VNV3"/>
<evidence type="ECO:0000256" key="6">
    <source>
        <dbReference type="ARBA" id="ARBA00023136"/>
    </source>
</evidence>
<evidence type="ECO:0000256" key="3">
    <source>
        <dbReference type="ARBA" id="ARBA00022475"/>
    </source>
</evidence>
<comment type="caution">
    <text evidence="9">The sequence shown here is derived from an EMBL/GenBank/DDBJ whole genome shotgun (WGS) entry which is preliminary data.</text>
</comment>
<dbReference type="GO" id="GO:0005886">
    <property type="term" value="C:plasma membrane"/>
    <property type="evidence" value="ECO:0007669"/>
    <property type="project" value="UniProtKB-SubCell"/>
</dbReference>
<dbReference type="Proteomes" id="UP000030321">
    <property type="component" value="Unassembled WGS sequence"/>
</dbReference>
<dbReference type="NCBIfam" id="TIGR01185">
    <property type="entry name" value="devC"/>
    <property type="match status" value="1"/>
</dbReference>
<evidence type="ECO:0000256" key="5">
    <source>
        <dbReference type="ARBA" id="ARBA00022989"/>
    </source>
</evidence>
<dbReference type="EMBL" id="BBPA01000002">
    <property type="protein sequence ID" value="GAL91360.1"/>
    <property type="molecule type" value="Genomic_DNA"/>
</dbReference>
<dbReference type="RefSeq" id="WP_045356273.1">
    <property type="nucleotide sequence ID" value="NZ_BBPA01000002.1"/>
</dbReference>
<dbReference type="PANTHER" id="PTHR43738:SF1">
    <property type="entry name" value="HEMIN TRANSPORT SYSTEM PERMEASE PROTEIN HRTB-RELATED"/>
    <property type="match status" value="1"/>
</dbReference>